<gene>
    <name evidence="4" type="ORF">B5C34_12230</name>
</gene>
<keyword evidence="2" id="KW-0472">Membrane</keyword>
<protein>
    <recommendedName>
        <fullName evidence="3">Peptidase A2 domain-containing protein</fullName>
    </recommendedName>
</protein>
<dbReference type="InterPro" id="IPR034122">
    <property type="entry name" value="Retropepsin-like_bacterial"/>
</dbReference>
<keyword evidence="2" id="KW-0812">Transmembrane</keyword>
<dbReference type="NCBIfam" id="TIGR02281">
    <property type="entry name" value="clan_AA_DTGA"/>
    <property type="match status" value="1"/>
</dbReference>
<dbReference type="Gene3D" id="2.40.70.10">
    <property type="entry name" value="Acid Proteases"/>
    <property type="match status" value="1"/>
</dbReference>
<feature type="domain" description="Peptidase A2" evidence="3">
    <location>
        <begin position="99"/>
        <end position="137"/>
    </location>
</feature>
<keyword evidence="2" id="KW-1133">Transmembrane helix</keyword>
<dbReference type="InterPro" id="IPR001995">
    <property type="entry name" value="Peptidase_A2_cat"/>
</dbReference>
<accession>A0A219B6Y5</accession>
<dbReference type="Proteomes" id="UP000198462">
    <property type="component" value="Unassembled WGS sequence"/>
</dbReference>
<dbReference type="OrthoDB" id="7595324at2"/>
<reference evidence="5" key="1">
    <citation type="submission" date="2017-05" db="EMBL/GenBank/DDBJ databases">
        <authorList>
            <person name="Lin X."/>
        </authorList>
    </citation>
    <scope>NUCLEOTIDE SEQUENCE [LARGE SCALE GENOMIC DNA]</scope>
    <source>
        <strain evidence="5">JLT2012</strain>
    </source>
</reference>
<dbReference type="EMBL" id="NFZT01000001">
    <property type="protein sequence ID" value="OWV34152.1"/>
    <property type="molecule type" value="Genomic_DNA"/>
</dbReference>
<evidence type="ECO:0000259" key="3">
    <source>
        <dbReference type="PROSITE" id="PS50175"/>
    </source>
</evidence>
<dbReference type="AlphaFoldDB" id="A0A219B6Y5"/>
<dbReference type="CDD" id="cd05483">
    <property type="entry name" value="retropepsin_like_bacteria"/>
    <property type="match status" value="1"/>
</dbReference>
<feature type="transmembrane region" description="Helical" evidence="2">
    <location>
        <begin position="12"/>
        <end position="30"/>
    </location>
</feature>
<keyword evidence="5" id="KW-1185">Reference proteome</keyword>
<proteinExistence type="predicted"/>
<organism evidence="4 5">
    <name type="scientific">Pacificimonas flava</name>
    <dbReference type="NCBI Taxonomy" id="1234595"/>
    <lineage>
        <taxon>Bacteria</taxon>
        <taxon>Pseudomonadati</taxon>
        <taxon>Pseudomonadota</taxon>
        <taxon>Alphaproteobacteria</taxon>
        <taxon>Sphingomonadales</taxon>
        <taxon>Sphingosinicellaceae</taxon>
        <taxon>Pacificimonas</taxon>
    </lineage>
</organism>
<dbReference type="PROSITE" id="PS00141">
    <property type="entry name" value="ASP_PROTEASE"/>
    <property type="match status" value="1"/>
</dbReference>
<dbReference type="GO" id="GO:0004190">
    <property type="term" value="F:aspartic-type endopeptidase activity"/>
    <property type="evidence" value="ECO:0007669"/>
    <property type="project" value="InterPro"/>
</dbReference>
<dbReference type="InterPro" id="IPR021109">
    <property type="entry name" value="Peptidase_aspartic_dom_sf"/>
</dbReference>
<dbReference type="RefSeq" id="WP_088712851.1">
    <property type="nucleotide sequence ID" value="NZ_NFZT01000001.1"/>
</dbReference>
<sequence>MSGLGGYSTAQAAYLIGFLAIIVIAFIPRMKSIGFGRTVKMALSWVIIFGLLILLVAEWPRLRSALDPATPRVVGEELRLRAREDGHYYVRGEVNGEPTTFLVDTGATDIVLTRETAERAGWPEERLQFDGMASTANGLVPIAGARLESLQVGSILLSDVPVSVNSGALDANLLGMSFLNRLDGWRVEQGELILVP</sequence>
<evidence type="ECO:0000256" key="2">
    <source>
        <dbReference type="SAM" id="Phobius"/>
    </source>
</evidence>
<comment type="caution">
    <text evidence="4">The sequence shown here is derived from an EMBL/GenBank/DDBJ whole genome shotgun (WGS) entry which is preliminary data.</text>
</comment>
<dbReference type="InterPro" id="IPR011969">
    <property type="entry name" value="Clan_AA_Asp_peptidase_C"/>
</dbReference>
<dbReference type="GO" id="GO:0006508">
    <property type="term" value="P:proteolysis"/>
    <property type="evidence" value="ECO:0007669"/>
    <property type="project" value="InterPro"/>
</dbReference>
<name>A0A219B6Y5_9SPHN</name>
<keyword evidence="1" id="KW-0378">Hydrolase</keyword>
<feature type="transmembrane region" description="Helical" evidence="2">
    <location>
        <begin position="42"/>
        <end position="62"/>
    </location>
</feature>
<dbReference type="Pfam" id="PF13975">
    <property type="entry name" value="gag-asp_proteas"/>
    <property type="match status" value="1"/>
</dbReference>
<evidence type="ECO:0000256" key="1">
    <source>
        <dbReference type="ARBA" id="ARBA00022801"/>
    </source>
</evidence>
<dbReference type="SUPFAM" id="SSF50630">
    <property type="entry name" value="Acid proteases"/>
    <property type="match status" value="1"/>
</dbReference>
<dbReference type="PROSITE" id="PS50175">
    <property type="entry name" value="ASP_PROT_RETROV"/>
    <property type="match status" value="1"/>
</dbReference>
<dbReference type="InterPro" id="IPR001969">
    <property type="entry name" value="Aspartic_peptidase_AS"/>
</dbReference>
<evidence type="ECO:0000313" key="4">
    <source>
        <dbReference type="EMBL" id="OWV34152.1"/>
    </source>
</evidence>
<evidence type="ECO:0000313" key="5">
    <source>
        <dbReference type="Proteomes" id="UP000198462"/>
    </source>
</evidence>